<gene>
    <name evidence="2" type="ORF">PCANC_15530</name>
</gene>
<feature type="region of interest" description="Disordered" evidence="1">
    <location>
        <begin position="1"/>
        <end position="40"/>
    </location>
</feature>
<dbReference type="EMBL" id="PGCJ01000960">
    <property type="protein sequence ID" value="PLW13128.1"/>
    <property type="molecule type" value="Genomic_DNA"/>
</dbReference>
<reference evidence="2 3" key="1">
    <citation type="submission" date="2017-11" db="EMBL/GenBank/DDBJ databases">
        <title>De novo assembly and phasing of dikaryotic genomes from two isolates of Puccinia coronata f. sp. avenae, the causal agent of oat crown rust.</title>
        <authorList>
            <person name="Miller M.E."/>
            <person name="Zhang Y."/>
            <person name="Omidvar V."/>
            <person name="Sperschneider J."/>
            <person name="Schwessinger B."/>
            <person name="Raley C."/>
            <person name="Palmer J.M."/>
            <person name="Garnica D."/>
            <person name="Upadhyaya N."/>
            <person name="Rathjen J."/>
            <person name="Taylor J.M."/>
            <person name="Park R.F."/>
            <person name="Dodds P.N."/>
            <person name="Hirsch C.D."/>
            <person name="Kianian S.F."/>
            <person name="Figueroa M."/>
        </authorList>
    </citation>
    <scope>NUCLEOTIDE SEQUENCE [LARGE SCALE GENOMIC DNA]</scope>
    <source>
        <strain evidence="2">12NC29</strain>
    </source>
</reference>
<evidence type="ECO:0000256" key="1">
    <source>
        <dbReference type="SAM" id="MobiDB-lite"/>
    </source>
</evidence>
<keyword evidence="3" id="KW-1185">Reference proteome</keyword>
<name>A0A2N5SIQ3_9BASI</name>
<evidence type="ECO:0000313" key="2">
    <source>
        <dbReference type="EMBL" id="PLW13128.1"/>
    </source>
</evidence>
<comment type="caution">
    <text evidence="2">The sequence shown here is derived from an EMBL/GenBank/DDBJ whole genome shotgun (WGS) entry which is preliminary data.</text>
</comment>
<proteinExistence type="predicted"/>
<protein>
    <submittedName>
        <fullName evidence="2">Uncharacterized protein</fullName>
    </submittedName>
</protein>
<dbReference type="Proteomes" id="UP000235388">
    <property type="component" value="Unassembled WGS sequence"/>
</dbReference>
<organism evidence="2 3">
    <name type="scientific">Puccinia coronata f. sp. avenae</name>
    <dbReference type="NCBI Taxonomy" id="200324"/>
    <lineage>
        <taxon>Eukaryota</taxon>
        <taxon>Fungi</taxon>
        <taxon>Dikarya</taxon>
        <taxon>Basidiomycota</taxon>
        <taxon>Pucciniomycotina</taxon>
        <taxon>Pucciniomycetes</taxon>
        <taxon>Pucciniales</taxon>
        <taxon>Pucciniaceae</taxon>
        <taxon>Puccinia</taxon>
    </lineage>
</organism>
<dbReference type="AlphaFoldDB" id="A0A2N5SIQ3"/>
<accession>A0A2N5SIQ3</accession>
<evidence type="ECO:0000313" key="3">
    <source>
        <dbReference type="Proteomes" id="UP000235388"/>
    </source>
</evidence>
<sequence length="94" mass="10499">MPIKAVSVPPFRGDHSQSMTPQFHGSPLFPAGGGERPSAEYHQLAQDPAMIHGMRTFQACMPSPRFQSNTRVKRSMAPGRWLFSAARLSNQYLR</sequence>